<dbReference type="PANTHER" id="PTHR36974:SF1">
    <property type="entry name" value="DOXX FAMILY MEMBRANE PROTEIN"/>
    <property type="match status" value="1"/>
</dbReference>
<feature type="transmembrane region" description="Helical" evidence="1">
    <location>
        <begin position="57"/>
        <end position="74"/>
    </location>
</feature>
<keyword evidence="1" id="KW-0812">Transmembrane</keyword>
<sequence length="113" mass="12105">MGTGLLAMGVLHFVRPAGFDSIIPDEIPLPKRILTLASGVAELAVGTGLMVPKTRRAASLAAIALFIAVFPANINTVRVVKDKQLAIKMIAVARLPFQIPLITTAWRTFKRSA</sequence>
<gene>
    <name evidence="2" type="ORF">SAMN05443377_12428</name>
</gene>
<organism evidence="2 3">
    <name type="scientific">Propionibacterium cyclohexanicum</name>
    <dbReference type="NCBI Taxonomy" id="64702"/>
    <lineage>
        <taxon>Bacteria</taxon>
        <taxon>Bacillati</taxon>
        <taxon>Actinomycetota</taxon>
        <taxon>Actinomycetes</taxon>
        <taxon>Propionibacteriales</taxon>
        <taxon>Propionibacteriaceae</taxon>
        <taxon>Propionibacterium</taxon>
    </lineage>
</organism>
<name>A0A1H9TKM9_9ACTN</name>
<accession>A0A1H9TKM9</accession>
<protein>
    <submittedName>
        <fullName evidence="2">Uncharacterized membrane protein</fullName>
    </submittedName>
</protein>
<evidence type="ECO:0000313" key="2">
    <source>
        <dbReference type="EMBL" id="SER97662.1"/>
    </source>
</evidence>
<dbReference type="AlphaFoldDB" id="A0A1H9TKM9"/>
<evidence type="ECO:0000256" key="1">
    <source>
        <dbReference type="SAM" id="Phobius"/>
    </source>
</evidence>
<dbReference type="PANTHER" id="PTHR36974">
    <property type="entry name" value="MEMBRANE PROTEIN-RELATED"/>
    <property type="match status" value="1"/>
</dbReference>
<evidence type="ECO:0000313" key="3">
    <source>
        <dbReference type="Proteomes" id="UP000198815"/>
    </source>
</evidence>
<reference evidence="3" key="1">
    <citation type="submission" date="2016-10" db="EMBL/GenBank/DDBJ databases">
        <authorList>
            <person name="Varghese N."/>
            <person name="Submissions S."/>
        </authorList>
    </citation>
    <scope>NUCLEOTIDE SEQUENCE [LARGE SCALE GENOMIC DNA]</scope>
    <source>
        <strain evidence="3">DSM 16859</strain>
    </source>
</reference>
<keyword evidence="1" id="KW-0472">Membrane</keyword>
<keyword evidence="3" id="KW-1185">Reference proteome</keyword>
<dbReference type="Proteomes" id="UP000198815">
    <property type="component" value="Unassembled WGS sequence"/>
</dbReference>
<proteinExistence type="predicted"/>
<keyword evidence="1" id="KW-1133">Transmembrane helix</keyword>
<dbReference type="EMBL" id="FOGZ01000024">
    <property type="protein sequence ID" value="SER97662.1"/>
    <property type="molecule type" value="Genomic_DNA"/>
</dbReference>